<sequence length="770" mass="86949">MNFDESTSSTFDVPLDGGAPLGPPPADRPDGSGVESPLESWRDDDDVLMRPPRAVRPRPVPREPTDLDIAELYFNRELSWLDFNWRVLQQAVDRRTPLLERVRFLAITQSNLDEFVRKRVGGLKRQLEAGVRTLSPDGRTPAEQLDLIRASIREMQGAMTRTWTEHLLPALEGHGVVVRRHEDLDGADKERLRTHFLDHIYPVLTPLAVDPGHPFPFISNQSLSLAIVLQHPERDGVQFARVKVPLNWGRWIELDRPGHLLPVEELVARHVDELFKGTSILSVHPFRVTRNADLRREEEEAEDLLELISEELRERRFAPVVRLEVDSGMPKPVIELLKEELNLGDEDVYRVDGFIDFTDLDHIADLDRPALRFAPWEPVVPPDLAIGPEELGRNIFSVLAERDVLVYHPYESFRGSVQRFVEDAADDPQVLAIKLTLYRTSQNSPIVQALIRAADAGKQVAVLVEVTARFDEANNIGWGQMLERAGVHVTYGLVGLKTHTKVTLVVREEGDGIRLYSHVGTGNYHATTARLYSDLGLLTADRDIGLDLVRLFHYLTGHAPEQRYRALVVAPRDMRSTFEELIAREITLHLQQGGGRIILKMNAIDDIGMIQALYRASQAGVQVDLIVRGHTRLRPGVPGVSDNIRVVSIIGRFLEHDRIFHFRNGGEPDVLIGSADWRRRNLEERVEAVVRITDPALKERLQGILELALDDNRLAWDLQPDGHYTLRMPPEGGPVRDFHRSLMREAMARRAQLPIGSPGAPRDPGRGVPE</sequence>
<dbReference type="Proteomes" id="UP001484239">
    <property type="component" value="Unassembled WGS sequence"/>
</dbReference>
<keyword evidence="2 6" id="KW-0808">Transferase</keyword>
<dbReference type="Gene3D" id="3.30.870.10">
    <property type="entry name" value="Endonuclease Chain A"/>
    <property type="match status" value="2"/>
</dbReference>
<feature type="active site" description="Phosphohistidine intermediate" evidence="6">
    <location>
        <position position="499"/>
    </location>
</feature>
<evidence type="ECO:0000256" key="1">
    <source>
        <dbReference type="ARBA" id="ARBA00022553"/>
    </source>
</evidence>
<accession>A0ABU9E984</accession>
<dbReference type="Pfam" id="PF13089">
    <property type="entry name" value="PP_kinase_N"/>
    <property type="match status" value="1"/>
</dbReference>
<dbReference type="InterPro" id="IPR025200">
    <property type="entry name" value="PPK_C_dom2"/>
</dbReference>
<evidence type="ECO:0000256" key="8">
    <source>
        <dbReference type="SAM" id="MobiDB-lite"/>
    </source>
</evidence>
<dbReference type="HAMAP" id="MF_00347">
    <property type="entry name" value="Polyphosphate_kinase"/>
    <property type="match status" value="1"/>
</dbReference>
<dbReference type="NCBIfam" id="NF003917">
    <property type="entry name" value="PRK05443.1-1"/>
    <property type="match status" value="1"/>
</dbReference>
<evidence type="ECO:0000313" key="14">
    <source>
        <dbReference type="Proteomes" id="UP001484239"/>
    </source>
</evidence>
<feature type="binding site" evidence="6">
    <location>
        <position position="532"/>
    </location>
    <ligand>
        <name>ATP</name>
        <dbReference type="ChEBI" id="CHEBI:30616"/>
    </ligand>
</feature>
<feature type="region of interest" description="Disordered" evidence="8">
    <location>
        <begin position="750"/>
        <end position="770"/>
    </location>
</feature>
<name>A0ABU9E984_9BACT</name>
<feature type="binding site" evidence="6">
    <location>
        <position position="469"/>
    </location>
    <ligand>
        <name>Mg(2+)</name>
        <dbReference type="ChEBI" id="CHEBI:18420"/>
    </ligand>
</feature>
<comment type="function">
    <text evidence="6 7">Catalyzes the reversible transfer of the terminal phosphate of ATP to form a long-chain polyphosphate (polyP).</text>
</comment>
<dbReference type="CDD" id="cd09168">
    <property type="entry name" value="PLDc_PaPPK1_C2_like"/>
    <property type="match status" value="1"/>
</dbReference>
<feature type="binding site" evidence="6">
    <location>
        <position position="656"/>
    </location>
    <ligand>
        <name>ATP</name>
        <dbReference type="ChEBI" id="CHEBI:30616"/>
    </ligand>
</feature>
<feature type="region of interest" description="Disordered" evidence="8">
    <location>
        <begin position="1"/>
        <end position="62"/>
    </location>
</feature>
<keyword evidence="5 6" id="KW-0067">ATP-binding</keyword>
<feature type="binding site" evidence="6">
    <location>
        <position position="439"/>
    </location>
    <ligand>
        <name>Mg(2+)</name>
        <dbReference type="ChEBI" id="CHEBI:18420"/>
    </ligand>
</feature>
<evidence type="ECO:0000256" key="5">
    <source>
        <dbReference type="ARBA" id="ARBA00022840"/>
    </source>
</evidence>
<evidence type="ECO:0000256" key="4">
    <source>
        <dbReference type="ARBA" id="ARBA00022777"/>
    </source>
</evidence>
<dbReference type="PIRSF" id="PIRSF015589">
    <property type="entry name" value="PP_kinase"/>
    <property type="match status" value="1"/>
</dbReference>
<dbReference type="InterPro" id="IPR025198">
    <property type="entry name" value="PPK_N_dom"/>
</dbReference>
<dbReference type="Pfam" id="PF02503">
    <property type="entry name" value="PP_kinase"/>
    <property type="match status" value="1"/>
</dbReference>
<evidence type="ECO:0000259" key="11">
    <source>
        <dbReference type="Pfam" id="PF13090"/>
    </source>
</evidence>
<dbReference type="Gene3D" id="1.20.58.310">
    <property type="entry name" value="Polyphosphate kinase N-terminal domain"/>
    <property type="match status" value="1"/>
</dbReference>
<dbReference type="EMBL" id="JBBHLI010000004">
    <property type="protein sequence ID" value="MEK9501302.1"/>
    <property type="molecule type" value="Genomic_DNA"/>
</dbReference>
<keyword evidence="1 6" id="KW-0597">Phosphoprotein</keyword>
<evidence type="ECO:0000256" key="3">
    <source>
        <dbReference type="ARBA" id="ARBA00022741"/>
    </source>
</evidence>
<dbReference type="Pfam" id="PF17941">
    <property type="entry name" value="PP_kinase_C_1"/>
    <property type="match status" value="1"/>
</dbReference>
<feature type="domain" description="Polyphosphate kinase C-terminal" evidence="11">
    <location>
        <begin position="567"/>
        <end position="728"/>
    </location>
</feature>
<reference evidence="13 14" key="1">
    <citation type="submission" date="2024-02" db="EMBL/GenBank/DDBJ databases">
        <title>A novel Gemmatimonadota bacterium.</title>
        <authorList>
            <person name="Du Z.-J."/>
            <person name="Ye Y.-Q."/>
        </authorList>
    </citation>
    <scope>NUCLEOTIDE SEQUENCE [LARGE SCALE GENOMIC DNA]</scope>
    <source>
        <strain evidence="13 14">DH-20</strain>
    </source>
</reference>
<comment type="caution">
    <text evidence="13">The sequence shown here is derived from an EMBL/GenBank/DDBJ whole genome shotgun (WGS) entry which is preliminary data.</text>
</comment>
<dbReference type="SUPFAM" id="SSF140356">
    <property type="entry name" value="PPK N-terminal domain-like"/>
    <property type="match status" value="1"/>
</dbReference>
<evidence type="ECO:0000256" key="2">
    <source>
        <dbReference type="ARBA" id="ARBA00022679"/>
    </source>
</evidence>
<keyword evidence="6" id="KW-0460">Magnesium</keyword>
<keyword evidence="3 6" id="KW-0547">Nucleotide-binding</keyword>
<keyword evidence="14" id="KW-1185">Reference proteome</keyword>
<dbReference type="Gene3D" id="3.30.1840.10">
    <property type="entry name" value="Polyphosphate kinase middle domain"/>
    <property type="match status" value="1"/>
</dbReference>
<dbReference type="InterPro" id="IPR024953">
    <property type="entry name" value="PP_kinase_middle"/>
</dbReference>
<comment type="PTM">
    <text evidence="6 7">An intermediate of this reaction is the autophosphorylated ppk in which a phosphate is covalently linked to a histidine residue through a N-P bond.</text>
</comment>
<comment type="similarity">
    <text evidence="6 7">Belongs to the polyphosphate kinase 1 (PPK1) family.</text>
</comment>
<dbReference type="GO" id="GO:0008976">
    <property type="term" value="F:polyphosphate kinase activity"/>
    <property type="evidence" value="ECO:0007669"/>
    <property type="project" value="UniProtKB-EC"/>
</dbReference>
<feature type="binding site" evidence="6">
    <location>
        <position position="111"/>
    </location>
    <ligand>
        <name>ATP</name>
        <dbReference type="ChEBI" id="CHEBI:30616"/>
    </ligand>
</feature>
<comment type="cofactor">
    <cofactor evidence="6">
        <name>Mg(2+)</name>
        <dbReference type="ChEBI" id="CHEBI:18420"/>
    </cofactor>
</comment>
<dbReference type="CDD" id="cd09165">
    <property type="entry name" value="PLDc_PaPPK1_C1_like"/>
    <property type="match status" value="1"/>
</dbReference>
<evidence type="ECO:0000259" key="9">
    <source>
        <dbReference type="Pfam" id="PF02503"/>
    </source>
</evidence>
<feature type="binding site" evidence="6">
    <location>
        <position position="628"/>
    </location>
    <ligand>
        <name>ATP</name>
        <dbReference type="ChEBI" id="CHEBI:30616"/>
    </ligand>
</feature>
<dbReference type="NCBIfam" id="NF003921">
    <property type="entry name" value="PRK05443.2-2"/>
    <property type="match status" value="1"/>
</dbReference>
<feature type="domain" description="Polyphosphate kinase middle" evidence="9">
    <location>
        <begin position="188"/>
        <end position="360"/>
    </location>
</feature>
<evidence type="ECO:0000256" key="7">
    <source>
        <dbReference type="RuleBase" id="RU003800"/>
    </source>
</evidence>
<dbReference type="Pfam" id="PF13090">
    <property type="entry name" value="PP_kinase_C"/>
    <property type="match status" value="1"/>
</dbReference>
<evidence type="ECO:0000313" key="13">
    <source>
        <dbReference type="EMBL" id="MEK9501302.1"/>
    </source>
</evidence>
<dbReference type="PANTHER" id="PTHR30218:SF0">
    <property type="entry name" value="POLYPHOSPHATE KINASE"/>
    <property type="match status" value="1"/>
</dbReference>
<proteinExistence type="inferred from homology"/>
<evidence type="ECO:0000256" key="6">
    <source>
        <dbReference type="HAMAP-Rule" id="MF_00347"/>
    </source>
</evidence>
<keyword evidence="6" id="KW-0479">Metal-binding</keyword>
<dbReference type="EC" id="2.7.4.1" evidence="6 7"/>
<dbReference type="InterPro" id="IPR041108">
    <property type="entry name" value="PP_kinase_C_1"/>
</dbReference>
<dbReference type="SUPFAM" id="SSF143724">
    <property type="entry name" value="PHP14-like"/>
    <property type="match status" value="1"/>
</dbReference>
<dbReference type="SUPFAM" id="SSF56024">
    <property type="entry name" value="Phospholipase D/nuclease"/>
    <property type="match status" value="2"/>
</dbReference>
<feature type="domain" description="Polyphosphate kinase N-terminal" evidence="10">
    <location>
        <begin position="73"/>
        <end position="177"/>
    </location>
</feature>
<dbReference type="NCBIfam" id="NF003918">
    <property type="entry name" value="PRK05443.1-2"/>
    <property type="match status" value="1"/>
</dbReference>
<dbReference type="NCBIfam" id="TIGR03705">
    <property type="entry name" value="poly_P_kin"/>
    <property type="match status" value="1"/>
</dbReference>
<feature type="compositionally biased region" description="Polar residues" evidence="8">
    <location>
        <begin position="1"/>
        <end position="11"/>
    </location>
</feature>
<evidence type="ECO:0000259" key="12">
    <source>
        <dbReference type="Pfam" id="PF17941"/>
    </source>
</evidence>
<dbReference type="InterPro" id="IPR036830">
    <property type="entry name" value="PP_kinase_middle_dom_sf"/>
</dbReference>
<keyword evidence="4 6" id="KW-0418">Kinase</keyword>
<dbReference type="InterPro" id="IPR003414">
    <property type="entry name" value="PP_kinase"/>
</dbReference>
<dbReference type="InterPro" id="IPR036832">
    <property type="entry name" value="PPK_N_dom_sf"/>
</dbReference>
<evidence type="ECO:0000259" key="10">
    <source>
        <dbReference type="Pfam" id="PF13089"/>
    </source>
</evidence>
<dbReference type="RefSeq" id="WP_405277546.1">
    <property type="nucleotide sequence ID" value="NZ_JBBHLI010000004.1"/>
</dbReference>
<dbReference type="PANTHER" id="PTHR30218">
    <property type="entry name" value="POLYPHOSPHATE KINASE"/>
    <property type="match status" value="1"/>
</dbReference>
<gene>
    <name evidence="13" type="primary">ppk1</name>
    <name evidence="6" type="synonym">ppk</name>
    <name evidence="13" type="ORF">WI372_09965</name>
</gene>
<feature type="domain" description="Polyphosphate kinase C-terminal" evidence="12">
    <location>
        <begin position="394"/>
        <end position="558"/>
    </location>
</feature>
<organism evidence="13 14">
    <name type="scientific">Gaopeijia maritima</name>
    <dbReference type="NCBI Taxonomy" id="3119007"/>
    <lineage>
        <taxon>Bacteria</taxon>
        <taxon>Pseudomonadati</taxon>
        <taxon>Gemmatimonadota</taxon>
        <taxon>Longimicrobiia</taxon>
        <taxon>Gaopeijiales</taxon>
        <taxon>Gaopeijiaceae</taxon>
        <taxon>Gaopeijia</taxon>
    </lineage>
</organism>
<comment type="catalytic activity">
    <reaction evidence="6 7">
        <text>[phosphate](n) + ATP = [phosphate](n+1) + ADP</text>
        <dbReference type="Rhea" id="RHEA:19573"/>
        <dbReference type="Rhea" id="RHEA-COMP:9859"/>
        <dbReference type="Rhea" id="RHEA-COMP:14280"/>
        <dbReference type="ChEBI" id="CHEBI:16838"/>
        <dbReference type="ChEBI" id="CHEBI:30616"/>
        <dbReference type="ChEBI" id="CHEBI:456216"/>
        <dbReference type="EC" id="2.7.4.1"/>
    </reaction>
</comment>
<protein>
    <recommendedName>
        <fullName evidence="6 7">Polyphosphate kinase</fullName>
        <ecNumber evidence="6 7">2.7.4.1</ecNumber>
    </recommendedName>
    <alternativeName>
        <fullName evidence="6">ATP-polyphosphate phosphotransferase</fullName>
    </alternativeName>
    <alternativeName>
        <fullName evidence="6">Polyphosphoric acid kinase</fullName>
    </alternativeName>
</protein>